<dbReference type="AlphaFoldDB" id="A0A180FXC5"/>
<dbReference type="STRING" id="630390.A0A180FXC5"/>
<dbReference type="EMBL" id="ADAS02007103">
    <property type="protein sequence ID" value="OAV85096.1"/>
    <property type="molecule type" value="Genomic_DNA"/>
</dbReference>
<name>A0A180FXC5_PUCT1</name>
<reference evidence="1" key="1">
    <citation type="submission" date="2009-11" db="EMBL/GenBank/DDBJ databases">
        <authorList>
            <consortium name="The Broad Institute Genome Sequencing Platform"/>
            <person name="Ward D."/>
            <person name="Feldgarden M."/>
            <person name="Earl A."/>
            <person name="Young S.K."/>
            <person name="Zeng Q."/>
            <person name="Koehrsen M."/>
            <person name="Alvarado L."/>
            <person name="Berlin A."/>
            <person name="Bochicchio J."/>
            <person name="Borenstein D."/>
            <person name="Chapman S.B."/>
            <person name="Chen Z."/>
            <person name="Engels R."/>
            <person name="Freedman E."/>
            <person name="Gellesch M."/>
            <person name="Goldberg J."/>
            <person name="Griggs A."/>
            <person name="Gujja S."/>
            <person name="Heilman E."/>
            <person name="Heiman D."/>
            <person name="Hepburn T."/>
            <person name="Howarth C."/>
            <person name="Jen D."/>
            <person name="Larson L."/>
            <person name="Lewis B."/>
            <person name="Mehta T."/>
            <person name="Park D."/>
            <person name="Pearson M."/>
            <person name="Roberts A."/>
            <person name="Saif S."/>
            <person name="Shea T."/>
            <person name="Shenoy N."/>
            <person name="Sisk P."/>
            <person name="Stolte C."/>
            <person name="Sykes S."/>
            <person name="Thomson T."/>
            <person name="Walk T."/>
            <person name="White J."/>
            <person name="Yandava C."/>
            <person name="Izard J."/>
            <person name="Baranova O.V."/>
            <person name="Blanton J.M."/>
            <person name="Tanner A.C."/>
            <person name="Dewhirst F.E."/>
            <person name="Haas B."/>
            <person name="Nusbaum C."/>
            <person name="Birren B."/>
        </authorList>
    </citation>
    <scope>NUCLEOTIDE SEQUENCE [LARGE SCALE GENOMIC DNA]</scope>
    <source>
        <strain evidence="1">1-1 BBBD Race 1</strain>
    </source>
</reference>
<evidence type="ECO:0000313" key="2">
    <source>
        <dbReference type="EnsemblFungi" id="PTTG_30796-t43_1-p1"/>
    </source>
</evidence>
<evidence type="ECO:0000313" key="1">
    <source>
        <dbReference type="EMBL" id="OAV85096.1"/>
    </source>
</evidence>
<gene>
    <name evidence="1" type="ORF">PTTG_30796</name>
</gene>
<dbReference type="Proteomes" id="UP000005240">
    <property type="component" value="Unassembled WGS sequence"/>
</dbReference>
<reference evidence="2 3" key="3">
    <citation type="journal article" date="2017" name="G3 (Bethesda)">
        <title>Comparative analysis highlights variable genome content of wheat rusts and divergence of the mating loci.</title>
        <authorList>
            <person name="Cuomo C.A."/>
            <person name="Bakkeren G."/>
            <person name="Khalil H.B."/>
            <person name="Panwar V."/>
            <person name="Joly D."/>
            <person name="Linning R."/>
            <person name="Sakthikumar S."/>
            <person name="Song X."/>
            <person name="Adiconis X."/>
            <person name="Fan L."/>
            <person name="Goldberg J.M."/>
            <person name="Levin J.Z."/>
            <person name="Young S."/>
            <person name="Zeng Q."/>
            <person name="Anikster Y."/>
            <person name="Bruce M."/>
            <person name="Wang M."/>
            <person name="Yin C."/>
            <person name="McCallum B."/>
            <person name="Szabo L.J."/>
            <person name="Hulbert S."/>
            <person name="Chen X."/>
            <person name="Fellers J.P."/>
        </authorList>
    </citation>
    <scope>NUCLEOTIDE SEQUENCE</scope>
    <source>
        <strain evidence="2">isolate 1-1 / race 1 (BBBD)</strain>
        <strain evidence="3">Isolate 1-1 / race 1 (BBBD)</strain>
    </source>
</reference>
<organism evidence="1">
    <name type="scientific">Puccinia triticina (isolate 1-1 / race 1 (BBBD))</name>
    <name type="common">Brown leaf rust fungus</name>
    <dbReference type="NCBI Taxonomy" id="630390"/>
    <lineage>
        <taxon>Eukaryota</taxon>
        <taxon>Fungi</taxon>
        <taxon>Dikarya</taxon>
        <taxon>Basidiomycota</taxon>
        <taxon>Pucciniomycotina</taxon>
        <taxon>Pucciniomycetes</taxon>
        <taxon>Pucciniales</taxon>
        <taxon>Pucciniaceae</taxon>
        <taxon>Puccinia</taxon>
    </lineage>
</organism>
<dbReference type="EnsemblFungi" id="PTTG_30796-t43_1">
    <property type="protein sequence ID" value="PTTG_30796-t43_1-p1"/>
    <property type="gene ID" value="PTTG_30796"/>
</dbReference>
<accession>A0A180FXC5</accession>
<keyword evidence="3" id="KW-1185">Reference proteome</keyword>
<reference evidence="2" key="4">
    <citation type="submission" date="2025-05" db="UniProtKB">
        <authorList>
            <consortium name="EnsemblFungi"/>
        </authorList>
    </citation>
    <scope>IDENTIFICATION</scope>
    <source>
        <strain evidence="2">isolate 1-1 / race 1 (BBBD)</strain>
    </source>
</reference>
<proteinExistence type="predicted"/>
<reference evidence="1" key="2">
    <citation type="submission" date="2016-05" db="EMBL/GenBank/DDBJ databases">
        <title>Comparative analysis highlights variable genome content of wheat rusts and divergence of the mating loci.</title>
        <authorList>
            <person name="Cuomo C.A."/>
            <person name="Bakkeren G."/>
            <person name="Szabo L."/>
            <person name="Khalil H."/>
            <person name="Joly D."/>
            <person name="Goldberg J."/>
            <person name="Young S."/>
            <person name="Zeng Q."/>
            <person name="Fellers J."/>
        </authorList>
    </citation>
    <scope>NUCLEOTIDE SEQUENCE [LARGE SCALE GENOMIC DNA]</scope>
    <source>
        <strain evidence="1">1-1 BBBD Race 1</strain>
    </source>
</reference>
<evidence type="ECO:0000313" key="3">
    <source>
        <dbReference type="Proteomes" id="UP000005240"/>
    </source>
</evidence>
<protein>
    <submittedName>
        <fullName evidence="1 2">Uncharacterized protein</fullName>
    </submittedName>
</protein>
<sequence>MQIYFTTKDVVFSKNKIKILGNRLAETNLISSYANESANYLNKTWAEFKKRLFEVALPINWRMELKKQLKQLSMLPAKSFQGFSTQAQTLQSLVNFDTQPAACLGTFDLAQYVVFGLPEDFQDRVAELKYMETEPFKYSDFKSSLSASFVALRQAHITPSQNCPTAPSMNPAAREELVWRVHLFLDSQGCCHFCKKM</sequence>
<dbReference type="VEuPathDB" id="FungiDB:PTTG_30796"/>
<dbReference type="OrthoDB" id="10509464at2759"/>